<feature type="region of interest" description="Disordered" evidence="1">
    <location>
        <begin position="32"/>
        <end position="62"/>
    </location>
</feature>
<proteinExistence type="predicted"/>
<sequence>MMCVPKKLGGLGFKKLHEFNLAMVAKHEPWLSDDDKPFIETPPAQVLENAKMSSLRKSPNGE</sequence>
<protein>
    <submittedName>
        <fullName evidence="2">Uncharacterized protein</fullName>
    </submittedName>
</protein>
<evidence type="ECO:0000313" key="3">
    <source>
        <dbReference type="Proteomes" id="UP000008311"/>
    </source>
</evidence>
<dbReference type="Proteomes" id="UP000008311">
    <property type="component" value="Unassembled WGS sequence"/>
</dbReference>
<name>B9SK86_RICCO</name>
<organism evidence="2 3">
    <name type="scientific">Ricinus communis</name>
    <name type="common">Castor bean</name>
    <dbReference type="NCBI Taxonomy" id="3988"/>
    <lineage>
        <taxon>Eukaryota</taxon>
        <taxon>Viridiplantae</taxon>
        <taxon>Streptophyta</taxon>
        <taxon>Embryophyta</taxon>
        <taxon>Tracheophyta</taxon>
        <taxon>Spermatophyta</taxon>
        <taxon>Magnoliopsida</taxon>
        <taxon>eudicotyledons</taxon>
        <taxon>Gunneridae</taxon>
        <taxon>Pentapetalae</taxon>
        <taxon>rosids</taxon>
        <taxon>fabids</taxon>
        <taxon>Malpighiales</taxon>
        <taxon>Euphorbiaceae</taxon>
        <taxon>Acalyphoideae</taxon>
        <taxon>Acalypheae</taxon>
        <taxon>Ricinus</taxon>
    </lineage>
</organism>
<dbReference type="EMBL" id="EQ974000">
    <property type="protein sequence ID" value="EEF35981.1"/>
    <property type="molecule type" value="Genomic_DNA"/>
</dbReference>
<accession>B9SK86</accession>
<reference evidence="3" key="1">
    <citation type="journal article" date="2010" name="Nat. Biotechnol.">
        <title>Draft genome sequence of the oilseed species Ricinus communis.</title>
        <authorList>
            <person name="Chan A.P."/>
            <person name="Crabtree J."/>
            <person name="Zhao Q."/>
            <person name="Lorenzi H."/>
            <person name="Orvis J."/>
            <person name="Puiu D."/>
            <person name="Melake-Berhan A."/>
            <person name="Jones K.M."/>
            <person name="Redman J."/>
            <person name="Chen G."/>
            <person name="Cahoon E.B."/>
            <person name="Gedil M."/>
            <person name="Stanke M."/>
            <person name="Haas B.J."/>
            <person name="Wortman J.R."/>
            <person name="Fraser-Liggett C.M."/>
            <person name="Ravel J."/>
            <person name="Rabinowicz P.D."/>
        </authorList>
    </citation>
    <scope>NUCLEOTIDE SEQUENCE [LARGE SCALE GENOMIC DNA]</scope>
    <source>
        <strain evidence="3">cv. Hale</strain>
    </source>
</reference>
<feature type="compositionally biased region" description="Polar residues" evidence="1">
    <location>
        <begin position="51"/>
        <end position="62"/>
    </location>
</feature>
<evidence type="ECO:0000256" key="1">
    <source>
        <dbReference type="SAM" id="MobiDB-lite"/>
    </source>
</evidence>
<dbReference type="AlphaFoldDB" id="B9SK86"/>
<keyword evidence="3" id="KW-1185">Reference proteome</keyword>
<dbReference type="InParanoid" id="B9SK86"/>
<evidence type="ECO:0000313" key="2">
    <source>
        <dbReference type="EMBL" id="EEF35981.1"/>
    </source>
</evidence>
<gene>
    <name evidence="2" type="ORF">RCOM_1028810</name>
</gene>